<dbReference type="InterPro" id="IPR036388">
    <property type="entry name" value="WH-like_DNA-bd_sf"/>
</dbReference>
<name>A0A2H0N6B3_9BACT</name>
<dbReference type="SUPFAM" id="SSF46785">
    <property type="entry name" value="Winged helix' DNA-binding domain"/>
    <property type="match status" value="1"/>
</dbReference>
<evidence type="ECO:0000313" key="2">
    <source>
        <dbReference type="Proteomes" id="UP000229600"/>
    </source>
</evidence>
<dbReference type="AlphaFoldDB" id="A0A2H0N6B3"/>
<dbReference type="Gene3D" id="1.10.10.10">
    <property type="entry name" value="Winged helix-like DNA-binding domain superfamily/Winged helix DNA-binding domain"/>
    <property type="match status" value="1"/>
</dbReference>
<organism evidence="1 2">
    <name type="scientific">Candidatus Magasanikbacteria bacterium CG11_big_fil_rev_8_21_14_0_20_39_34</name>
    <dbReference type="NCBI Taxonomy" id="1974653"/>
    <lineage>
        <taxon>Bacteria</taxon>
        <taxon>Candidatus Magasanikiibacteriota</taxon>
    </lineage>
</organism>
<evidence type="ECO:0000313" key="1">
    <source>
        <dbReference type="EMBL" id="PIR03646.1"/>
    </source>
</evidence>
<evidence type="ECO:0008006" key="3">
    <source>
        <dbReference type="Google" id="ProtNLM"/>
    </source>
</evidence>
<gene>
    <name evidence="1" type="ORF">COV59_05680</name>
</gene>
<reference evidence="1 2" key="1">
    <citation type="submission" date="2017-09" db="EMBL/GenBank/DDBJ databases">
        <title>Depth-based differentiation of microbial function through sediment-hosted aquifers and enrichment of novel symbionts in the deep terrestrial subsurface.</title>
        <authorList>
            <person name="Probst A.J."/>
            <person name="Ladd B."/>
            <person name="Jarett J.K."/>
            <person name="Geller-Mcgrath D.E."/>
            <person name="Sieber C.M."/>
            <person name="Emerson J.B."/>
            <person name="Anantharaman K."/>
            <person name="Thomas B.C."/>
            <person name="Malmstrom R."/>
            <person name="Stieglmeier M."/>
            <person name="Klingl A."/>
            <person name="Woyke T."/>
            <person name="Ryan C.M."/>
            <person name="Banfield J.F."/>
        </authorList>
    </citation>
    <scope>NUCLEOTIDE SEQUENCE [LARGE SCALE GENOMIC DNA]</scope>
    <source>
        <strain evidence="1">CG11_big_fil_rev_8_21_14_0_20_39_34</strain>
    </source>
</reference>
<sequence>MRDFSVITLYKEFFDCDNFFHTLHAKTRKHFDFPTKTDYTIFAYKWEVPLRNLFMVEQLFGSNTRFRLLRFFFLKPDKPYYVRQLARLLEVQINAIRRELEILMGIGLLQEVTPKEDDVTRKIGSPKRKYYLLNPDCIIYPEMQALFVKENAIGREDFVRDMCEKAGDIKFFLLTGRFTGYTKASTDLLLVGEIKPRILMNLITQYEKDFGHELRYTIMTEKEFIERRYVMDKFIYTLFEGPHLKLVDKIGNGK</sequence>
<comment type="caution">
    <text evidence="1">The sequence shown here is derived from an EMBL/GenBank/DDBJ whole genome shotgun (WGS) entry which is preliminary data.</text>
</comment>
<proteinExistence type="predicted"/>
<dbReference type="Proteomes" id="UP000229600">
    <property type="component" value="Unassembled WGS sequence"/>
</dbReference>
<accession>A0A2H0N6B3</accession>
<dbReference type="InterPro" id="IPR036390">
    <property type="entry name" value="WH_DNA-bd_sf"/>
</dbReference>
<protein>
    <recommendedName>
        <fullName evidence="3">HTH arsR-type domain-containing protein</fullName>
    </recommendedName>
</protein>
<dbReference type="EMBL" id="PCWN01000011">
    <property type="protein sequence ID" value="PIR03646.1"/>
    <property type="molecule type" value="Genomic_DNA"/>
</dbReference>